<protein>
    <recommendedName>
        <fullName evidence="8">Abasic site processing protein</fullName>
        <ecNumber evidence="8">3.4.-.-</ecNumber>
    </recommendedName>
</protein>
<dbReference type="PANTHER" id="PTHR13604:SF0">
    <property type="entry name" value="ABASIC SITE PROCESSING PROTEIN HMCES"/>
    <property type="match status" value="1"/>
</dbReference>
<keyword evidence="10" id="KW-1185">Reference proteome</keyword>
<comment type="similarity">
    <text evidence="1 8">Belongs to the SOS response-associated peptidase family.</text>
</comment>
<reference evidence="9 10" key="1">
    <citation type="submission" date="2018-01" db="EMBL/GenBank/DDBJ databases">
        <title>The draft genome sequence of Cohaesibacter sp. H1304.</title>
        <authorList>
            <person name="Wang N.-N."/>
            <person name="Du Z.-J."/>
        </authorList>
    </citation>
    <scope>NUCLEOTIDE SEQUENCE [LARGE SCALE GENOMIC DNA]</scope>
    <source>
        <strain evidence="9 10">H1304</strain>
    </source>
</reference>
<dbReference type="PANTHER" id="PTHR13604">
    <property type="entry name" value="DC12-RELATED"/>
    <property type="match status" value="1"/>
</dbReference>
<dbReference type="OrthoDB" id="9782620at2"/>
<keyword evidence="3" id="KW-0227">DNA damage</keyword>
<sequence length="282" mass="31340">MSGRIVLAAENDDLLRAFGSDGQLSSLHPMPPRYNIAPTQPVLTIVKERGVNLVRLMRWGFLPEWVKDPKDYALVNSARSETVEEKPSFRNAIRRRRCVIPVSGFYEWSGSCPNGGSNRAYKQPYYIASAEGKIMALAGIWETWMGPYGEEVDTTAILTNKAQGAMADISGRMPVLIEPQDLDLWLDTSSDLMKDARPLLRRPYLRPLKIHPVSSKVNSVGNDDASLIEPLAAGRSEQDARATENDLVETRVDQVRPSTQDLDLNADQNADISETSTQLTLL</sequence>
<evidence type="ECO:0000256" key="3">
    <source>
        <dbReference type="ARBA" id="ARBA00022763"/>
    </source>
</evidence>
<dbReference type="GO" id="GO:0106300">
    <property type="term" value="P:protein-DNA covalent cross-linking repair"/>
    <property type="evidence" value="ECO:0007669"/>
    <property type="project" value="InterPro"/>
</dbReference>
<evidence type="ECO:0000256" key="5">
    <source>
        <dbReference type="ARBA" id="ARBA00023124"/>
    </source>
</evidence>
<keyword evidence="7" id="KW-0456">Lyase</keyword>
<evidence type="ECO:0000313" key="9">
    <source>
        <dbReference type="EMBL" id="PLW75068.1"/>
    </source>
</evidence>
<evidence type="ECO:0000256" key="6">
    <source>
        <dbReference type="ARBA" id="ARBA00023125"/>
    </source>
</evidence>
<gene>
    <name evidence="9" type="ORF">C0081_22495</name>
</gene>
<name>A0A2N5XKU9_9HYPH</name>
<keyword evidence="5" id="KW-0190">Covalent protein-DNA linkage</keyword>
<dbReference type="EC" id="3.4.-.-" evidence="8"/>
<dbReference type="Proteomes" id="UP000234881">
    <property type="component" value="Unassembled WGS sequence"/>
</dbReference>
<evidence type="ECO:0000256" key="1">
    <source>
        <dbReference type="ARBA" id="ARBA00008136"/>
    </source>
</evidence>
<dbReference type="InterPro" id="IPR003738">
    <property type="entry name" value="SRAP"/>
</dbReference>
<dbReference type="SUPFAM" id="SSF143081">
    <property type="entry name" value="BB1717-like"/>
    <property type="match status" value="1"/>
</dbReference>
<dbReference type="GO" id="GO:0006508">
    <property type="term" value="P:proteolysis"/>
    <property type="evidence" value="ECO:0007669"/>
    <property type="project" value="UniProtKB-KW"/>
</dbReference>
<evidence type="ECO:0000256" key="8">
    <source>
        <dbReference type="RuleBase" id="RU364100"/>
    </source>
</evidence>
<dbReference type="AlphaFoldDB" id="A0A2N5XKU9"/>
<dbReference type="GO" id="GO:0008233">
    <property type="term" value="F:peptidase activity"/>
    <property type="evidence" value="ECO:0007669"/>
    <property type="project" value="UniProtKB-KW"/>
</dbReference>
<accession>A0A2N5XKU9</accession>
<keyword evidence="6" id="KW-0238">DNA-binding</keyword>
<dbReference type="InterPro" id="IPR036590">
    <property type="entry name" value="SRAP-like"/>
</dbReference>
<evidence type="ECO:0000256" key="4">
    <source>
        <dbReference type="ARBA" id="ARBA00022801"/>
    </source>
</evidence>
<dbReference type="EMBL" id="PKUQ01000055">
    <property type="protein sequence ID" value="PLW75068.1"/>
    <property type="molecule type" value="Genomic_DNA"/>
</dbReference>
<evidence type="ECO:0000256" key="7">
    <source>
        <dbReference type="ARBA" id="ARBA00023239"/>
    </source>
</evidence>
<dbReference type="GO" id="GO:0016829">
    <property type="term" value="F:lyase activity"/>
    <property type="evidence" value="ECO:0007669"/>
    <property type="project" value="UniProtKB-KW"/>
</dbReference>
<dbReference type="GO" id="GO:0003697">
    <property type="term" value="F:single-stranded DNA binding"/>
    <property type="evidence" value="ECO:0007669"/>
    <property type="project" value="InterPro"/>
</dbReference>
<dbReference type="Gene3D" id="3.90.1680.10">
    <property type="entry name" value="SOS response associated peptidase-like"/>
    <property type="match status" value="1"/>
</dbReference>
<keyword evidence="4 8" id="KW-0378">Hydrolase</keyword>
<proteinExistence type="inferred from homology"/>
<evidence type="ECO:0000313" key="10">
    <source>
        <dbReference type="Proteomes" id="UP000234881"/>
    </source>
</evidence>
<evidence type="ECO:0000256" key="2">
    <source>
        <dbReference type="ARBA" id="ARBA00022670"/>
    </source>
</evidence>
<organism evidence="9 10">
    <name type="scientific">Cohaesibacter celericrescens</name>
    <dbReference type="NCBI Taxonomy" id="2067669"/>
    <lineage>
        <taxon>Bacteria</taxon>
        <taxon>Pseudomonadati</taxon>
        <taxon>Pseudomonadota</taxon>
        <taxon>Alphaproteobacteria</taxon>
        <taxon>Hyphomicrobiales</taxon>
        <taxon>Cohaesibacteraceae</taxon>
    </lineage>
</organism>
<comment type="caution">
    <text evidence="9">The sequence shown here is derived from an EMBL/GenBank/DDBJ whole genome shotgun (WGS) entry which is preliminary data.</text>
</comment>
<keyword evidence="2 8" id="KW-0645">Protease</keyword>
<dbReference type="Pfam" id="PF02586">
    <property type="entry name" value="SRAP"/>
    <property type="match status" value="1"/>
</dbReference>
<dbReference type="RefSeq" id="WP_101535968.1">
    <property type="nucleotide sequence ID" value="NZ_PKUQ01000055.1"/>
</dbReference>